<reference evidence="1" key="1">
    <citation type="submission" date="2022-06" db="EMBL/GenBank/DDBJ databases">
        <title>Complete genome sequences of two strains of the flax pathogen Septoria linicola.</title>
        <authorList>
            <person name="Lapalu N."/>
            <person name="Simon A."/>
            <person name="Demenou B."/>
            <person name="Paumier D."/>
            <person name="Guillot M.-P."/>
            <person name="Gout L."/>
            <person name="Valade R."/>
        </authorList>
    </citation>
    <scope>NUCLEOTIDE SEQUENCE</scope>
    <source>
        <strain evidence="1">SE15195</strain>
    </source>
</reference>
<protein>
    <submittedName>
        <fullName evidence="1">Uncharacterized protein</fullName>
    </submittedName>
</protein>
<sequence length="270" mass="28923">MVDMSRLLSEQKVVTCICTADVTTSRLLHESTATREEQSIKALKRVGNPGCLDPSSTVDAKDIGDDKGVRYHDGGTTSTVTETTIVTGQTSLSTITAIETERPSTTVTVTSVQAVDGGNTTITAPTPTYSAACTNDTLLSRVAGNSVGGLRSPNRIKFHNSPTPYVSLLFVLLIRSVSNTQSSFGLGFRVLDGDVSWSQRSLLLDQELAIFSLYYQYHLMASLPATRSRTGSRAEQQALTTTPGVTRVAPISVCKYPANSKDEAPARIEV</sequence>
<proteinExistence type="predicted"/>
<dbReference type="Proteomes" id="UP001056384">
    <property type="component" value="Chromosome 9"/>
</dbReference>
<dbReference type="EMBL" id="CP099426">
    <property type="protein sequence ID" value="USW57439.1"/>
    <property type="molecule type" value="Genomic_DNA"/>
</dbReference>
<evidence type="ECO:0000313" key="1">
    <source>
        <dbReference type="EMBL" id="USW57439.1"/>
    </source>
</evidence>
<gene>
    <name evidence="1" type="ORF">Slin15195_G107580</name>
</gene>
<name>A0A9Q9AXX6_9PEZI</name>
<dbReference type="AlphaFoldDB" id="A0A9Q9AXX6"/>
<accession>A0A9Q9AXX6</accession>
<keyword evidence="2" id="KW-1185">Reference proteome</keyword>
<organism evidence="1 2">
    <name type="scientific">Septoria linicola</name>
    <dbReference type="NCBI Taxonomy" id="215465"/>
    <lineage>
        <taxon>Eukaryota</taxon>
        <taxon>Fungi</taxon>
        <taxon>Dikarya</taxon>
        <taxon>Ascomycota</taxon>
        <taxon>Pezizomycotina</taxon>
        <taxon>Dothideomycetes</taxon>
        <taxon>Dothideomycetidae</taxon>
        <taxon>Mycosphaerellales</taxon>
        <taxon>Mycosphaerellaceae</taxon>
        <taxon>Septoria</taxon>
    </lineage>
</organism>
<evidence type="ECO:0000313" key="2">
    <source>
        <dbReference type="Proteomes" id="UP001056384"/>
    </source>
</evidence>